<dbReference type="Gene3D" id="3.40.50.11030">
    <property type="entry name" value="Threonylcarbamoyl-AMP synthase, C-terminal domain"/>
    <property type="match status" value="1"/>
</dbReference>
<proteinExistence type="inferred from homology"/>
<feature type="binding site" evidence="14">
    <location>
        <position position="130"/>
    </location>
    <ligand>
        <name>L-threonine</name>
        <dbReference type="ChEBI" id="CHEBI:57926"/>
    </ligand>
</feature>
<feature type="binding site" evidence="14">
    <location>
        <position position="71"/>
    </location>
    <ligand>
        <name>ATP</name>
        <dbReference type="ChEBI" id="CHEBI:30616"/>
    </ligand>
</feature>
<evidence type="ECO:0000256" key="4">
    <source>
        <dbReference type="ARBA" id="ARBA00015492"/>
    </source>
</evidence>
<evidence type="ECO:0000256" key="6">
    <source>
        <dbReference type="ARBA" id="ARBA00022679"/>
    </source>
</evidence>
<evidence type="ECO:0000256" key="1">
    <source>
        <dbReference type="ARBA" id="ARBA00004496"/>
    </source>
</evidence>
<evidence type="ECO:0000256" key="2">
    <source>
        <dbReference type="ARBA" id="ARBA00007663"/>
    </source>
</evidence>
<dbReference type="InterPro" id="IPR038385">
    <property type="entry name" value="Sua5/YwlC_C"/>
</dbReference>
<dbReference type="GO" id="GO:0061710">
    <property type="term" value="F:L-threonylcarbamoyladenylate synthase"/>
    <property type="evidence" value="ECO:0007669"/>
    <property type="project" value="UniProtKB-EC"/>
</dbReference>
<dbReference type="Gene3D" id="3.90.870.10">
    <property type="entry name" value="DHBP synthase"/>
    <property type="match status" value="1"/>
</dbReference>
<feature type="binding site" evidence="14">
    <location>
        <position position="204"/>
    </location>
    <ligand>
        <name>ATP</name>
        <dbReference type="ChEBI" id="CHEBI:30616"/>
    </ligand>
</feature>
<protein>
    <recommendedName>
        <fullName evidence="4 13">Threonylcarbamoyl-AMP synthase</fullName>
        <shortName evidence="13">TC-AMP synthase</shortName>
        <ecNumber evidence="3 13">2.7.7.87</ecNumber>
    </recommendedName>
    <alternativeName>
        <fullName evidence="11 13">L-threonylcarbamoyladenylate synthase</fullName>
    </alternativeName>
</protein>
<comment type="catalytic activity">
    <reaction evidence="12 13">
        <text>L-threonine + hydrogencarbonate + ATP = L-threonylcarbamoyladenylate + diphosphate + H2O</text>
        <dbReference type="Rhea" id="RHEA:36407"/>
        <dbReference type="ChEBI" id="CHEBI:15377"/>
        <dbReference type="ChEBI" id="CHEBI:17544"/>
        <dbReference type="ChEBI" id="CHEBI:30616"/>
        <dbReference type="ChEBI" id="CHEBI:33019"/>
        <dbReference type="ChEBI" id="CHEBI:57926"/>
        <dbReference type="ChEBI" id="CHEBI:73682"/>
        <dbReference type="EC" id="2.7.7.87"/>
    </reaction>
</comment>
<comment type="caution">
    <text evidence="16">The sequence shown here is derived from an EMBL/GenBank/DDBJ whole genome shotgun (WGS) entry which is preliminary data.</text>
</comment>
<evidence type="ECO:0000256" key="10">
    <source>
        <dbReference type="ARBA" id="ARBA00022840"/>
    </source>
</evidence>
<dbReference type="InterPro" id="IPR017945">
    <property type="entry name" value="DHBP_synth_RibB-like_a/b_dom"/>
</dbReference>
<evidence type="ECO:0000313" key="17">
    <source>
        <dbReference type="Proteomes" id="UP000070080"/>
    </source>
</evidence>
<name>A0A133YH73_9FIRM</name>
<dbReference type="GO" id="GO:0000049">
    <property type="term" value="F:tRNA binding"/>
    <property type="evidence" value="ECO:0007669"/>
    <property type="project" value="TreeGrafter"/>
</dbReference>
<dbReference type="PANTHER" id="PTHR17490">
    <property type="entry name" value="SUA5"/>
    <property type="match status" value="1"/>
</dbReference>
<dbReference type="NCBIfam" id="TIGR00057">
    <property type="entry name" value="L-threonylcarbamoyladenylate synthase"/>
    <property type="match status" value="1"/>
</dbReference>
<feature type="binding site" evidence="14">
    <location>
        <position position="126"/>
    </location>
    <ligand>
        <name>ATP</name>
        <dbReference type="ChEBI" id="CHEBI:30616"/>
    </ligand>
</feature>
<evidence type="ECO:0000256" key="5">
    <source>
        <dbReference type="ARBA" id="ARBA00022490"/>
    </source>
</evidence>
<dbReference type="OrthoDB" id="9814580at2"/>
<comment type="subcellular location">
    <subcellularLocation>
        <location evidence="1 13">Cytoplasm</location>
    </subcellularLocation>
</comment>
<feature type="binding site" evidence="14">
    <location>
        <position position="150"/>
    </location>
    <ligand>
        <name>L-threonine</name>
        <dbReference type="ChEBI" id="CHEBI:57926"/>
    </ligand>
</feature>
<dbReference type="PANTHER" id="PTHR17490:SF16">
    <property type="entry name" value="THREONYLCARBAMOYL-AMP SYNTHASE"/>
    <property type="match status" value="1"/>
</dbReference>
<dbReference type="GO" id="GO:0005737">
    <property type="term" value="C:cytoplasm"/>
    <property type="evidence" value="ECO:0007669"/>
    <property type="project" value="UniProtKB-SubCell"/>
</dbReference>
<keyword evidence="5 13" id="KW-0963">Cytoplasm</keyword>
<dbReference type="PIRSF" id="PIRSF004930">
    <property type="entry name" value="Tln_factor_SUA5"/>
    <property type="match status" value="1"/>
</dbReference>
<feature type="binding site" evidence="14">
    <location>
        <position position="253"/>
    </location>
    <ligand>
        <name>ATP</name>
        <dbReference type="ChEBI" id="CHEBI:30616"/>
    </ligand>
</feature>
<dbReference type="GO" id="GO:0003725">
    <property type="term" value="F:double-stranded RNA binding"/>
    <property type="evidence" value="ECO:0007669"/>
    <property type="project" value="UniProtKB-UniRule"/>
</dbReference>
<evidence type="ECO:0000256" key="7">
    <source>
        <dbReference type="ARBA" id="ARBA00022694"/>
    </source>
</evidence>
<accession>A0A133YH73</accession>
<reference evidence="17" key="1">
    <citation type="submission" date="2016-01" db="EMBL/GenBank/DDBJ databases">
        <authorList>
            <person name="Mitreva M."/>
            <person name="Pepin K.H."/>
            <person name="Mihindukulasuriya K.A."/>
            <person name="Fulton R."/>
            <person name="Fronick C."/>
            <person name="O'Laughlin M."/>
            <person name="Miner T."/>
            <person name="Herter B."/>
            <person name="Rosa B.A."/>
            <person name="Cordes M."/>
            <person name="Tomlinson C."/>
            <person name="Wollam A."/>
            <person name="Palsikar V.B."/>
            <person name="Mardis E.R."/>
            <person name="Wilson R.K."/>
        </authorList>
    </citation>
    <scope>NUCLEOTIDE SEQUENCE [LARGE SCALE GENOMIC DNA]</scope>
    <source>
        <strain evidence="17">KA00274</strain>
    </source>
</reference>
<dbReference type="InterPro" id="IPR006070">
    <property type="entry name" value="Sua5-like_dom"/>
</dbReference>
<keyword evidence="8 13" id="KW-0548">Nucleotidyltransferase</keyword>
<gene>
    <name evidence="16" type="ORF">HMPREF1872_00220</name>
</gene>
<evidence type="ECO:0000256" key="8">
    <source>
        <dbReference type="ARBA" id="ARBA00022695"/>
    </source>
</evidence>
<keyword evidence="6 13" id="KW-0808">Transferase</keyword>
<feature type="binding site" evidence="14">
    <location>
        <position position="152"/>
    </location>
    <ligand>
        <name>ATP</name>
        <dbReference type="ChEBI" id="CHEBI:30616"/>
    </ligand>
</feature>
<keyword evidence="10 13" id="KW-0067">ATP-binding</keyword>
<dbReference type="PATRIC" id="fig|1497955.3.peg.207"/>
<evidence type="ECO:0000313" key="16">
    <source>
        <dbReference type="EMBL" id="KXB42536.1"/>
    </source>
</evidence>
<keyword evidence="17" id="KW-1185">Reference proteome</keyword>
<dbReference type="InterPro" id="IPR050156">
    <property type="entry name" value="TC-AMP_synthase_SUA5"/>
</dbReference>
<dbReference type="GO" id="GO:0008033">
    <property type="term" value="P:tRNA processing"/>
    <property type="evidence" value="ECO:0007669"/>
    <property type="project" value="UniProtKB-KW"/>
</dbReference>
<dbReference type="GO" id="GO:0006450">
    <property type="term" value="P:regulation of translational fidelity"/>
    <property type="evidence" value="ECO:0007669"/>
    <property type="project" value="TreeGrafter"/>
</dbReference>
<dbReference type="Pfam" id="PF03481">
    <property type="entry name" value="Sua5_C"/>
    <property type="match status" value="1"/>
</dbReference>
<feature type="binding site" evidence="14">
    <location>
        <position position="44"/>
    </location>
    <ligand>
        <name>L-threonine</name>
        <dbReference type="ChEBI" id="CHEBI:57926"/>
    </ligand>
</feature>
<evidence type="ECO:0000256" key="9">
    <source>
        <dbReference type="ARBA" id="ARBA00022741"/>
    </source>
</evidence>
<dbReference type="InterPro" id="IPR010923">
    <property type="entry name" value="T(6)A37_SUA5"/>
</dbReference>
<sequence length="388" mass="42952">MLMTTKLFTAKRNDDGVYSLDDAELLQAANFLKAGQLVVFPTETVYGIGALVNKWQAIKNIFLVKGRPQDNPLILHVDSLAMLKRYVQPLNEVELFLIEHFMPGPITFIMRRSKLVNNAITAHLDTVGIRMPSNPIARRLISYCGEGIAAPSANISGRPSPTNSQAVVHDFWNKVPCIIDGGDSAFGVESTILDLSQETFHILRPGAISAEQLNAALVAGGFGKLVLEQHDYYLPNLKAGDAPKAPGMKYRHYAPEAKVKILHGDQQEMTEAAESFVEACLNENKSAKITTFVSHELYNSWPEDLKKKVVEPIFFEDYACHAELLPKLAETESELDNLHKMAFQAANGLFKALRQADLENVDLILVEAVEAQGMAQAYMNRLTKAESK</sequence>
<dbReference type="InterPro" id="IPR005145">
    <property type="entry name" value="Sua5_C"/>
</dbReference>
<organism evidence="16 17">
    <name type="scientific">Amygdalobacter nucleatus</name>
    <dbReference type="NCBI Taxonomy" id="3029274"/>
    <lineage>
        <taxon>Bacteria</taxon>
        <taxon>Bacillati</taxon>
        <taxon>Bacillota</taxon>
        <taxon>Clostridia</taxon>
        <taxon>Eubacteriales</taxon>
        <taxon>Oscillospiraceae</taxon>
        <taxon>Amygdalobacter</taxon>
    </lineage>
</organism>
<evidence type="ECO:0000256" key="3">
    <source>
        <dbReference type="ARBA" id="ARBA00012584"/>
    </source>
</evidence>
<evidence type="ECO:0000256" key="12">
    <source>
        <dbReference type="ARBA" id="ARBA00048366"/>
    </source>
</evidence>
<dbReference type="STRING" id="1497955.HMPREF1872_00220"/>
<evidence type="ECO:0000256" key="11">
    <source>
        <dbReference type="ARBA" id="ARBA00029774"/>
    </source>
</evidence>
<dbReference type="GO" id="GO:0005524">
    <property type="term" value="F:ATP binding"/>
    <property type="evidence" value="ECO:0007669"/>
    <property type="project" value="UniProtKB-UniRule"/>
</dbReference>
<evidence type="ECO:0000256" key="13">
    <source>
        <dbReference type="PIRNR" id="PIRNR004930"/>
    </source>
</evidence>
<feature type="domain" description="YrdC-like" evidence="15">
    <location>
        <begin position="22"/>
        <end position="208"/>
    </location>
</feature>
<dbReference type="EMBL" id="LSCV01000002">
    <property type="protein sequence ID" value="KXB42536.1"/>
    <property type="molecule type" value="Genomic_DNA"/>
</dbReference>
<feature type="binding site" evidence="14">
    <location>
        <position position="160"/>
    </location>
    <ligand>
        <name>ATP</name>
        <dbReference type="ChEBI" id="CHEBI:30616"/>
    </ligand>
</feature>
<evidence type="ECO:0000259" key="15">
    <source>
        <dbReference type="PROSITE" id="PS51163"/>
    </source>
</evidence>
<dbReference type="SUPFAM" id="SSF55821">
    <property type="entry name" value="YrdC/RibB"/>
    <property type="match status" value="1"/>
</dbReference>
<dbReference type="AlphaFoldDB" id="A0A133YH73"/>
<comment type="function">
    <text evidence="13">Required for the formation of a threonylcarbamoyl group on adenosine at position 37 (t(6)A37) in tRNAs that read codons beginning with adenine.</text>
</comment>
<feature type="binding site" evidence="14">
    <location>
        <position position="76"/>
    </location>
    <ligand>
        <name>L-threonine</name>
        <dbReference type="ChEBI" id="CHEBI:57926"/>
    </ligand>
</feature>
<comment type="similarity">
    <text evidence="2 13">Belongs to the SUA5 family.</text>
</comment>
<dbReference type="EC" id="2.7.7.87" evidence="3 13"/>
<dbReference type="Proteomes" id="UP000070080">
    <property type="component" value="Unassembled WGS sequence"/>
</dbReference>
<feature type="binding site" evidence="14">
    <location>
        <position position="190"/>
    </location>
    <ligand>
        <name>L-threonine</name>
        <dbReference type="ChEBI" id="CHEBI:57926"/>
    </ligand>
</feature>
<dbReference type="RefSeq" id="WP_066712631.1">
    <property type="nucleotide sequence ID" value="NZ_JARFNM010000001.1"/>
</dbReference>
<feature type="binding site" evidence="14">
    <location>
        <position position="67"/>
    </location>
    <ligand>
        <name>ATP</name>
        <dbReference type="ChEBI" id="CHEBI:30616"/>
    </ligand>
</feature>
<evidence type="ECO:0000256" key="14">
    <source>
        <dbReference type="PIRSR" id="PIRSR004930-1"/>
    </source>
</evidence>
<dbReference type="PROSITE" id="PS51163">
    <property type="entry name" value="YRDC"/>
    <property type="match status" value="1"/>
</dbReference>
<keyword evidence="9 13" id="KW-0547">Nucleotide-binding</keyword>
<dbReference type="Pfam" id="PF01300">
    <property type="entry name" value="Sua5_yciO_yrdC"/>
    <property type="match status" value="1"/>
</dbReference>
<keyword evidence="7 13" id="KW-0819">tRNA processing</keyword>